<reference evidence="1 2" key="1">
    <citation type="submission" date="2016-01" db="EMBL/GenBank/DDBJ databases">
        <authorList>
            <person name="Oliw E.H."/>
        </authorList>
    </citation>
    <scope>NUCLEOTIDE SEQUENCE [LARGE SCALE GENOMIC DNA]</scope>
    <source>
        <strain evidence="1 2">DY10</strain>
    </source>
</reference>
<gene>
    <name evidence="1" type="ORF">AWR27_15470</name>
</gene>
<dbReference type="STRING" id="1178516.AWR27_15470"/>
<protein>
    <submittedName>
        <fullName evidence="1">Uncharacterized protein</fullName>
    </submittedName>
</protein>
<proteinExistence type="predicted"/>
<dbReference type="AlphaFoldDB" id="A0A1P9WYY9"/>
<sequence length="501" mass="57197">MIITTTIAPIGDIIPKVQAHARKIFQYGSIPVNQVDEAVKDALALFQYGLRDDLFVCIESPYMDEVYRDSYSQYYAGKLESYPKDCIRLSFFEAPIKVSDFRDSKRRSYLQQSFMGFLVLRPTLRNVIGRNVMSPKAYWEPIGEICQTTFTTTVNCVKLTIDGFPHSAQDTETMTCAQTTLWAIMEYFSRRYPHYQLAFPSGITRLLEPIMYERMMPAVGLHISHVSYVLRSFGFGPRIYSKVDYQEDFTRLFSCYVESGIPIVVSILNKDEKTSHAVICVGRKAVDTKQLVQYLQESDIEPEQQQPPVYDLDRAVKEYVFIDDNLPPYSRAAFGNGNATLTRSDGKKFEVTAFVVPLHRNVYLEASTAKRYVENLLAQGVIELSGYHDVILKFFLTSSRSYKDRVATDPYMQSELKQVIVSAVLPQFIWVGELSTPKFFQQKRALGVVLLDATEAYTAKDKPLILVAFHDKIRNFAAAFRDEATLLVPVKPFSQYQSNLT</sequence>
<evidence type="ECO:0000313" key="2">
    <source>
        <dbReference type="Proteomes" id="UP000187941"/>
    </source>
</evidence>
<dbReference type="Proteomes" id="UP000187941">
    <property type="component" value="Chromosome"/>
</dbReference>
<organism evidence="1 2">
    <name type="scientific">Spirosoma montaniterrae</name>
    <dbReference type="NCBI Taxonomy" id="1178516"/>
    <lineage>
        <taxon>Bacteria</taxon>
        <taxon>Pseudomonadati</taxon>
        <taxon>Bacteroidota</taxon>
        <taxon>Cytophagia</taxon>
        <taxon>Cytophagales</taxon>
        <taxon>Cytophagaceae</taxon>
        <taxon>Spirosoma</taxon>
    </lineage>
</organism>
<dbReference type="KEGG" id="smon:AWR27_15470"/>
<name>A0A1P9WYY9_9BACT</name>
<accession>A0A1P9WYY9</accession>
<dbReference type="OrthoDB" id="933782at2"/>
<dbReference type="RefSeq" id="WP_077132025.1">
    <property type="nucleotide sequence ID" value="NZ_CP014263.1"/>
</dbReference>
<evidence type="ECO:0000313" key="1">
    <source>
        <dbReference type="EMBL" id="AQG80597.1"/>
    </source>
</evidence>
<keyword evidence="2" id="KW-1185">Reference proteome</keyword>
<dbReference type="EMBL" id="CP014263">
    <property type="protein sequence ID" value="AQG80597.1"/>
    <property type="molecule type" value="Genomic_DNA"/>
</dbReference>